<proteinExistence type="predicted"/>
<organism evidence="3 4">
    <name type="scientific">Aristophania vespae</name>
    <dbReference type="NCBI Taxonomy" id="2697033"/>
    <lineage>
        <taxon>Bacteria</taxon>
        <taxon>Pseudomonadati</taxon>
        <taxon>Pseudomonadota</taxon>
        <taxon>Alphaproteobacteria</taxon>
        <taxon>Acetobacterales</taxon>
        <taxon>Acetobacteraceae</taxon>
        <taxon>Aristophania</taxon>
    </lineage>
</organism>
<dbReference type="Proteomes" id="UP000463975">
    <property type="component" value="Chromosome"/>
</dbReference>
<dbReference type="InterPro" id="IPR001478">
    <property type="entry name" value="PDZ"/>
</dbReference>
<feature type="domain" description="PDZ" evidence="2">
    <location>
        <begin position="204"/>
        <end position="274"/>
    </location>
</feature>
<dbReference type="KEGG" id="bomb:GT348_01590"/>
<name>A0A6P1NCC0_9PROT</name>
<dbReference type="AlphaFoldDB" id="A0A6P1NCC0"/>
<sequence>MMGSIVLIGNFSLIFPAKAQANQFVFAQNSVQGDATQNDSTKPGSGTQALASHEINLLHNVLSSAFTFMLPRLLTPHSVQELSLWGLHSLIETDPDFSFVEITSDPVSEDSAPTAIHEEKTLHNLVFLKGNKLLVDQAFPSENDIEGWVNLILLVYQKSWNEGVAFQKLGKDAFLPMFFTEMFKHLDPYSRYLPSAKAKAERIHREGIHYSAGFTLEKTKGLYPVIASVNANSTAWEQGIDIGQKLLEVNGRKTANVALSEIQSWLTSSSESNISIKHTLASGKIEELELPLEPLPPKLFLLIIKQVTILSYGSNNFPLKRPMKLVNILVMLYQPSPPIKAGEKNRPS</sequence>
<accession>A0A6P1NCC0</accession>
<reference evidence="3 4" key="1">
    <citation type="submission" date="2020-01" db="EMBL/GenBank/DDBJ databases">
        <title>Genome sequencing of strain KACC 21507.</title>
        <authorList>
            <person name="Heo J."/>
            <person name="Kim S.-J."/>
            <person name="Kim J.-S."/>
            <person name="Hong S.-B."/>
            <person name="Kwon S.-W."/>
        </authorList>
    </citation>
    <scope>NUCLEOTIDE SEQUENCE [LARGE SCALE GENOMIC DNA]</scope>
    <source>
        <strain evidence="3 4">KACC 21507</strain>
    </source>
</reference>
<evidence type="ECO:0000313" key="4">
    <source>
        <dbReference type="Proteomes" id="UP000463975"/>
    </source>
</evidence>
<keyword evidence="1" id="KW-0732">Signal</keyword>
<feature type="chain" id="PRO_5026753615" description="PDZ domain-containing protein" evidence="1">
    <location>
        <begin position="22"/>
        <end position="348"/>
    </location>
</feature>
<dbReference type="InterPro" id="IPR036034">
    <property type="entry name" value="PDZ_sf"/>
</dbReference>
<dbReference type="EMBL" id="CP047652">
    <property type="protein sequence ID" value="QHI95153.1"/>
    <property type="molecule type" value="Genomic_DNA"/>
</dbReference>
<feature type="signal peptide" evidence="1">
    <location>
        <begin position="1"/>
        <end position="21"/>
    </location>
</feature>
<gene>
    <name evidence="3" type="ORF">GT348_01590</name>
</gene>
<protein>
    <recommendedName>
        <fullName evidence="2">PDZ domain-containing protein</fullName>
    </recommendedName>
</protein>
<keyword evidence="4" id="KW-1185">Reference proteome</keyword>
<evidence type="ECO:0000313" key="3">
    <source>
        <dbReference type="EMBL" id="QHI95153.1"/>
    </source>
</evidence>
<evidence type="ECO:0000259" key="2">
    <source>
        <dbReference type="Pfam" id="PF00595"/>
    </source>
</evidence>
<dbReference type="Gene3D" id="2.30.42.10">
    <property type="match status" value="1"/>
</dbReference>
<dbReference type="SUPFAM" id="SSF50156">
    <property type="entry name" value="PDZ domain-like"/>
    <property type="match status" value="1"/>
</dbReference>
<evidence type="ECO:0000256" key="1">
    <source>
        <dbReference type="SAM" id="SignalP"/>
    </source>
</evidence>
<dbReference type="Pfam" id="PF00595">
    <property type="entry name" value="PDZ"/>
    <property type="match status" value="1"/>
</dbReference>